<feature type="compositionally biased region" description="Basic and acidic residues" evidence="1">
    <location>
        <begin position="52"/>
        <end position="68"/>
    </location>
</feature>
<name>A0A843WY96_COLES</name>
<gene>
    <name evidence="2" type="ORF">Taro_042308</name>
</gene>
<keyword evidence="3" id="KW-1185">Reference proteome</keyword>
<dbReference type="EMBL" id="NMUH01004376">
    <property type="protein sequence ID" value="MQM09445.1"/>
    <property type="molecule type" value="Genomic_DNA"/>
</dbReference>
<evidence type="ECO:0000256" key="1">
    <source>
        <dbReference type="SAM" id="MobiDB-lite"/>
    </source>
</evidence>
<reference evidence="2" key="1">
    <citation type="submission" date="2017-07" db="EMBL/GenBank/DDBJ databases">
        <title>Taro Niue Genome Assembly and Annotation.</title>
        <authorList>
            <person name="Atibalentja N."/>
            <person name="Keating K."/>
            <person name="Fields C.J."/>
        </authorList>
    </citation>
    <scope>NUCLEOTIDE SEQUENCE</scope>
    <source>
        <strain evidence="2">Niue_2</strain>
        <tissue evidence="2">Leaf</tissue>
    </source>
</reference>
<feature type="compositionally biased region" description="Gly residues" evidence="1">
    <location>
        <begin position="69"/>
        <end position="79"/>
    </location>
</feature>
<organism evidence="2 3">
    <name type="scientific">Colocasia esculenta</name>
    <name type="common">Wild taro</name>
    <name type="synonym">Arum esculentum</name>
    <dbReference type="NCBI Taxonomy" id="4460"/>
    <lineage>
        <taxon>Eukaryota</taxon>
        <taxon>Viridiplantae</taxon>
        <taxon>Streptophyta</taxon>
        <taxon>Embryophyta</taxon>
        <taxon>Tracheophyta</taxon>
        <taxon>Spermatophyta</taxon>
        <taxon>Magnoliopsida</taxon>
        <taxon>Liliopsida</taxon>
        <taxon>Araceae</taxon>
        <taxon>Aroideae</taxon>
        <taxon>Colocasieae</taxon>
        <taxon>Colocasia</taxon>
    </lineage>
</organism>
<dbReference type="AlphaFoldDB" id="A0A843WY96"/>
<sequence>MSTLPTFASLKRCCGDLNFSLHDTQMKPSCPHRTTIYVRHIRVSPLILEREERERRELPQGEGWRDGEVGNGGVGGAGDGDAEKRVQVHGDRGDAAGPRVGHRHGDALLQRRLPEARRDRRPAVLALIVDGGQARQIGAGRGKPPTMYGRKSTGIYRSARAEVLFALTSNRPSSLILVEARLAQAQTGSYHHIYDTS</sequence>
<evidence type="ECO:0000313" key="2">
    <source>
        <dbReference type="EMBL" id="MQM09445.1"/>
    </source>
</evidence>
<proteinExistence type="predicted"/>
<comment type="caution">
    <text evidence="2">The sequence shown here is derived from an EMBL/GenBank/DDBJ whole genome shotgun (WGS) entry which is preliminary data.</text>
</comment>
<evidence type="ECO:0000313" key="3">
    <source>
        <dbReference type="Proteomes" id="UP000652761"/>
    </source>
</evidence>
<feature type="region of interest" description="Disordered" evidence="1">
    <location>
        <begin position="52"/>
        <end position="84"/>
    </location>
</feature>
<accession>A0A843WY96</accession>
<protein>
    <submittedName>
        <fullName evidence="2">Uncharacterized protein</fullName>
    </submittedName>
</protein>
<dbReference type="Proteomes" id="UP000652761">
    <property type="component" value="Unassembled WGS sequence"/>
</dbReference>